<dbReference type="InterPro" id="IPR001509">
    <property type="entry name" value="Epimerase_deHydtase"/>
</dbReference>
<dbReference type="PANTHER" id="PTHR48079">
    <property type="entry name" value="PROTEIN YEEZ"/>
    <property type="match status" value="1"/>
</dbReference>
<dbReference type="EMBL" id="BAEE01000036">
    <property type="protein sequence ID" value="GAB09427.1"/>
    <property type="molecule type" value="Genomic_DNA"/>
</dbReference>
<accession>G7H0Q2</accession>
<keyword evidence="3" id="KW-1185">Reference proteome</keyword>
<gene>
    <name evidence="2" type="ORF">GOARA_036_01590</name>
</gene>
<dbReference type="AlphaFoldDB" id="G7H0Q2"/>
<dbReference type="SUPFAM" id="SSF51735">
    <property type="entry name" value="NAD(P)-binding Rossmann-fold domains"/>
    <property type="match status" value="1"/>
</dbReference>
<name>G7H0Q2_9ACTN</name>
<dbReference type="PANTHER" id="PTHR48079:SF6">
    <property type="entry name" value="NAD(P)-BINDING DOMAIN-CONTAINING PROTEIN-RELATED"/>
    <property type="match status" value="1"/>
</dbReference>
<evidence type="ECO:0000259" key="1">
    <source>
        <dbReference type="Pfam" id="PF01370"/>
    </source>
</evidence>
<reference evidence="2 3" key="1">
    <citation type="submission" date="2011-11" db="EMBL/GenBank/DDBJ databases">
        <title>Whole genome shotgun sequence of Gordonia araii NBRC 100433.</title>
        <authorList>
            <person name="Yoshida Y."/>
            <person name="Hosoyama A."/>
            <person name="Tsuchikane K."/>
            <person name="Katsumata H."/>
            <person name="Yamazaki S."/>
            <person name="Fujita N."/>
        </authorList>
    </citation>
    <scope>NUCLEOTIDE SEQUENCE [LARGE SCALE GENOMIC DNA]</scope>
    <source>
        <strain evidence="2 3">NBRC 100433</strain>
    </source>
</reference>
<dbReference type="STRING" id="1073574.GOARA_036_01590"/>
<dbReference type="RefSeq" id="WP_007321503.1">
    <property type="nucleotide sequence ID" value="NZ_BAEE01000036.1"/>
</dbReference>
<dbReference type="InterPro" id="IPR051783">
    <property type="entry name" value="NAD(P)-dependent_oxidoreduct"/>
</dbReference>
<feature type="domain" description="NAD-dependent epimerase/dehydratase" evidence="1">
    <location>
        <begin position="3"/>
        <end position="232"/>
    </location>
</feature>
<proteinExistence type="predicted"/>
<dbReference type="Pfam" id="PF01370">
    <property type="entry name" value="Epimerase"/>
    <property type="match status" value="1"/>
</dbReference>
<evidence type="ECO:0000313" key="2">
    <source>
        <dbReference type="EMBL" id="GAB09427.1"/>
    </source>
</evidence>
<protein>
    <submittedName>
        <fullName evidence="2">Putative NAD-dependent epimerase/dehydratase family protein</fullName>
    </submittedName>
</protein>
<organism evidence="2 3">
    <name type="scientific">Gordonia araii NBRC 100433</name>
    <dbReference type="NCBI Taxonomy" id="1073574"/>
    <lineage>
        <taxon>Bacteria</taxon>
        <taxon>Bacillati</taxon>
        <taxon>Actinomycetota</taxon>
        <taxon>Actinomycetes</taxon>
        <taxon>Mycobacteriales</taxon>
        <taxon>Gordoniaceae</taxon>
        <taxon>Gordonia</taxon>
    </lineage>
</organism>
<dbReference type="Proteomes" id="UP000035088">
    <property type="component" value="Unassembled WGS sequence"/>
</dbReference>
<comment type="caution">
    <text evidence="2">The sequence shown here is derived from an EMBL/GenBank/DDBJ whole genome shotgun (WGS) entry which is preliminary data.</text>
</comment>
<dbReference type="GO" id="GO:0004029">
    <property type="term" value="F:aldehyde dehydrogenase (NAD+) activity"/>
    <property type="evidence" value="ECO:0007669"/>
    <property type="project" value="TreeGrafter"/>
</dbReference>
<dbReference type="GO" id="GO:0005737">
    <property type="term" value="C:cytoplasm"/>
    <property type="evidence" value="ECO:0007669"/>
    <property type="project" value="TreeGrafter"/>
</dbReference>
<dbReference type="Gene3D" id="3.40.50.720">
    <property type="entry name" value="NAD(P)-binding Rossmann-like Domain"/>
    <property type="match status" value="1"/>
</dbReference>
<dbReference type="InterPro" id="IPR036291">
    <property type="entry name" value="NAD(P)-bd_dom_sf"/>
</dbReference>
<dbReference type="OrthoDB" id="3174087at2"/>
<evidence type="ECO:0000313" key="3">
    <source>
        <dbReference type="Proteomes" id="UP000035088"/>
    </source>
</evidence>
<sequence>MRVAVTGAAGFVGTNLIDRLVADGHEVLAIDRAVPAESTHPVERCTWREIDIFDVPSLTEALTGVDRVFHLVAMITLKQEDPVAWRVNTEGVGAVARAALAAGVGRFVHCSSIHSFDQYATSGVLDESSSRAADPGIPVYDRSKWAGEQELRAVVADGLDAVIANPTGVYGPADGIGGRPLSRINGMLRDAARGVVPVFIEGGFDLVDVRDVAAGLALAAEHGRTGENYILGGEQVRLMDAMRSAAKLTGRMQPAFAIPNGLLKAVIAAAEPLGHLFGSDLVSRASISAIQAAPSVDCTKARAELGYAPRPSSQTVSDLVSFLADHDRLGRARPVSELRYQPVVATTASGPA</sequence>